<dbReference type="AlphaFoldDB" id="Q8T8V9"/>
<dbReference type="VEuPathDB" id="VectorBase:FBgn0030936"/>
<feature type="region of interest" description="Disordered" evidence="1">
    <location>
        <begin position="193"/>
        <end position="214"/>
    </location>
</feature>
<protein>
    <submittedName>
        <fullName evidence="2">AT21725p</fullName>
    </submittedName>
</protein>
<evidence type="ECO:0000256" key="1">
    <source>
        <dbReference type="SAM" id="MobiDB-lite"/>
    </source>
</evidence>
<dbReference type="EMBL" id="AY075253">
    <property type="protein sequence ID" value="AAL68120.1"/>
    <property type="molecule type" value="mRNA"/>
</dbReference>
<organism evidence="2">
    <name type="scientific">Drosophila melanogaster</name>
    <name type="common">Fruit fly</name>
    <dbReference type="NCBI Taxonomy" id="7227"/>
    <lineage>
        <taxon>Eukaryota</taxon>
        <taxon>Metazoa</taxon>
        <taxon>Ecdysozoa</taxon>
        <taxon>Arthropoda</taxon>
        <taxon>Hexapoda</taxon>
        <taxon>Insecta</taxon>
        <taxon>Pterygota</taxon>
        <taxon>Neoptera</taxon>
        <taxon>Endopterygota</taxon>
        <taxon>Diptera</taxon>
        <taxon>Brachycera</taxon>
        <taxon>Muscomorpha</taxon>
        <taxon>Ephydroidea</taxon>
        <taxon>Drosophilidae</taxon>
        <taxon>Drosophila</taxon>
        <taxon>Sophophora</taxon>
    </lineage>
</organism>
<dbReference type="FlyBase" id="FBgn0030936">
    <property type="gene designation" value="CG6481"/>
</dbReference>
<evidence type="ECO:0000313" key="2">
    <source>
        <dbReference type="EMBL" id="AAL68120.1"/>
    </source>
</evidence>
<feature type="compositionally biased region" description="Polar residues" evidence="1">
    <location>
        <begin position="198"/>
        <end position="212"/>
    </location>
</feature>
<gene>
    <name evidence="2 3" type="ORF">CG6481</name>
</gene>
<dbReference type="ExpressionAtlas" id="Q8T8V9">
    <property type="expression patterns" value="baseline and differential"/>
</dbReference>
<name>Q8T8V9_DROME</name>
<sequence length="332" mass="38231">MTKYFNTHILQSLVGQLSAEHRDRYLNRSTAGRYVLYASSDPCKELHPRTVKRSLRNLFATNATPHECVVRIREEKFLYPKLDCLKMTAKPLGLKSAIENMLKSEERFLRMGTNSESSTSIINLDERARGGLNASYDPNMLIGESSCNIKVLHHNPTFFSHSCTFGTENRLKSCMDSLHAQILKKFEEKQVDVDEPSSAMNQMSMQEASSEVSSEENDIPEQLIHLINSLNNRWNEIRRHEEPSEIYVNVFELLWNALSYCMQIVRRFFFNRREEPGQGSIRSYMDRAHYASFILGPATDECIAILADRIVTIIKWAMNKELQPSEIADEPQ</sequence>
<proteinExistence type="evidence at transcript level"/>
<dbReference type="OrthoDB" id="7870513at2759"/>
<reference evidence="2" key="1">
    <citation type="submission" date="2002-01" db="EMBL/GenBank/DDBJ databases">
        <authorList>
            <person name="Stapleton M."/>
            <person name="Brokstein P."/>
            <person name="Hong L."/>
            <person name="Agbayani A."/>
            <person name="Carlson J."/>
            <person name="Champe M."/>
            <person name="Chavez C."/>
            <person name="Dorsett V."/>
            <person name="Dresnek D."/>
            <person name="Farfan D."/>
            <person name="Frise E."/>
            <person name="George R."/>
            <person name="Gonzalez M."/>
            <person name="Guarin H."/>
            <person name="Kronmiller B."/>
            <person name="Li P."/>
            <person name="Liao G."/>
            <person name="Miranda A."/>
            <person name="Mungall C.J."/>
            <person name="Nunoo J."/>
            <person name="Pacleb J."/>
            <person name="Paragas V."/>
            <person name="Park S."/>
            <person name="Patel S."/>
            <person name="Phouanenavong S."/>
            <person name="Wan K."/>
            <person name="Yu C."/>
            <person name="Lewis S.E."/>
            <person name="Rubin G.M."/>
            <person name="Celniker S."/>
        </authorList>
    </citation>
    <scope>NUCLEOTIDE SEQUENCE</scope>
</reference>
<accession>Q8T8V9</accession>
<dbReference type="AGR" id="FB:FBgn0030936"/>
<dbReference type="HOGENOM" id="CLU_799900_0_0_1"/>
<evidence type="ECO:0000313" key="3">
    <source>
        <dbReference type="FlyBase" id="FBgn0030936"/>
    </source>
</evidence>